<reference evidence="2 3" key="1">
    <citation type="journal article" date="2021" name="Commun. Biol.">
        <title>The genome of Shorea leprosula (Dipterocarpaceae) highlights the ecological relevance of drought in aseasonal tropical rainforests.</title>
        <authorList>
            <person name="Ng K.K.S."/>
            <person name="Kobayashi M.J."/>
            <person name="Fawcett J.A."/>
            <person name="Hatakeyama M."/>
            <person name="Paape T."/>
            <person name="Ng C.H."/>
            <person name="Ang C.C."/>
            <person name="Tnah L.H."/>
            <person name="Lee C.T."/>
            <person name="Nishiyama T."/>
            <person name="Sese J."/>
            <person name="O'Brien M.J."/>
            <person name="Copetti D."/>
            <person name="Mohd Noor M.I."/>
            <person name="Ong R.C."/>
            <person name="Putra M."/>
            <person name="Sireger I.Z."/>
            <person name="Indrioko S."/>
            <person name="Kosugi Y."/>
            <person name="Izuno A."/>
            <person name="Isagi Y."/>
            <person name="Lee S.L."/>
            <person name="Shimizu K.K."/>
        </authorList>
    </citation>
    <scope>NUCLEOTIDE SEQUENCE [LARGE SCALE GENOMIC DNA]</scope>
    <source>
        <strain evidence="2">214</strain>
    </source>
</reference>
<evidence type="ECO:0000313" key="2">
    <source>
        <dbReference type="EMBL" id="GKV48341.1"/>
    </source>
</evidence>
<gene>
    <name evidence="2" type="ORF">SLEP1_g55163</name>
</gene>
<evidence type="ECO:0000256" key="1">
    <source>
        <dbReference type="SAM" id="Phobius"/>
    </source>
</evidence>
<comment type="caution">
    <text evidence="2">The sequence shown here is derived from an EMBL/GenBank/DDBJ whole genome shotgun (WGS) entry which is preliminary data.</text>
</comment>
<dbReference type="AlphaFoldDB" id="A0AAV5MHR1"/>
<dbReference type="Proteomes" id="UP001054252">
    <property type="component" value="Unassembled WGS sequence"/>
</dbReference>
<accession>A0AAV5MHR1</accession>
<feature type="transmembrane region" description="Helical" evidence="1">
    <location>
        <begin position="30"/>
        <end position="49"/>
    </location>
</feature>
<keyword evidence="1" id="KW-0812">Transmembrane</keyword>
<name>A0AAV5MHR1_9ROSI</name>
<sequence length="85" mass="9706">MKISKSRLNPPPDFFSFHFVRNFISISANFVSLLVGVLSTHIFTLLPFLSPSYVPDPNQKPGTFHRFPPLYIHFRSISAVFCSFS</sequence>
<keyword evidence="1" id="KW-1133">Transmembrane helix</keyword>
<proteinExistence type="predicted"/>
<evidence type="ECO:0000313" key="3">
    <source>
        <dbReference type="Proteomes" id="UP001054252"/>
    </source>
</evidence>
<protein>
    <submittedName>
        <fullName evidence="2">Uncharacterized protein</fullName>
    </submittedName>
</protein>
<organism evidence="2 3">
    <name type="scientific">Rubroshorea leprosula</name>
    <dbReference type="NCBI Taxonomy" id="152421"/>
    <lineage>
        <taxon>Eukaryota</taxon>
        <taxon>Viridiplantae</taxon>
        <taxon>Streptophyta</taxon>
        <taxon>Embryophyta</taxon>
        <taxon>Tracheophyta</taxon>
        <taxon>Spermatophyta</taxon>
        <taxon>Magnoliopsida</taxon>
        <taxon>eudicotyledons</taxon>
        <taxon>Gunneridae</taxon>
        <taxon>Pentapetalae</taxon>
        <taxon>rosids</taxon>
        <taxon>malvids</taxon>
        <taxon>Malvales</taxon>
        <taxon>Dipterocarpaceae</taxon>
        <taxon>Rubroshorea</taxon>
    </lineage>
</organism>
<keyword evidence="3" id="KW-1185">Reference proteome</keyword>
<keyword evidence="1" id="KW-0472">Membrane</keyword>
<dbReference type="EMBL" id="BPVZ01000253">
    <property type="protein sequence ID" value="GKV48341.1"/>
    <property type="molecule type" value="Genomic_DNA"/>
</dbReference>